<dbReference type="OrthoDB" id="4137383at2759"/>
<organism evidence="1 2">
    <name type="scientific">Fonsecaea multimorphosa CBS 102226</name>
    <dbReference type="NCBI Taxonomy" id="1442371"/>
    <lineage>
        <taxon>Eukaryota</taxon>
        <taxon>Fungi</taxon>
        <taxon>Dikarya</taxon>
        <taxon>Ascomycota</taxon>
        <taxon>Pezizomycotina</taxon>
        <taxon>Eurotiomycetes</taxon>
        <taxon>Chaetothyriomycetidae</taxon>
        <taxon>Chaetothyriales</taxon>
        <taxon>Herpotrichiellaceae</taxon>
        <taxon>Fonsecaea</taxon>
    </lineage>
</organism>
<protein>
    <submittedName>
        <fullName evidence="1">Uncharacterized protein</fullName>
    </submittedName>
</protein>
<proteinExistence type="predicted"/>
<gene>
    <name evidence="1" type="ORF">Z520_02706</name>
</gene>
<accession>A0A0D2KWH0</accession>
<dbReference type="Proteomes" id="UP000053411">
    <property type="component" value="Unassembled WGS sequence"/>
</dbReference>
<reference evidence="1 2" key="1">
    <citation type="submission" date="2015-01" db="EMBL/GenBank/DDBJ databases">
        <title>The Genome Sequence of Fonsecaea multimorphosa CBS 102226.</title>
        <authorList>
            <consortium name="The Broad Institute Genomics Platform"/>
            <person name="Cuomo C."/>
            <person name="de Hoog S."/>
            <person name="Gorbushina A."/>
            <person name="Stielow B."/>
            <person name="Teixiera M."/>
            <person name="Abouelleil A."/>
            <person name="Chapman S.B."/>
            <person name="Priest M."/>
            <person name="Young S.K."/>
            <person name="Wortman J."/>
            <person name="Nusbaum C."/>
            <person name="Birren B."/>
        </authorList>
    </citation>
    <scope>NUCLEOTIDE SEQUENCE [LARGE SCALE GENOMIC DNA]</scope>
    <source>
        <strain evidence="1 2">CBS 102226</strain>
    </source>
</reference>
<evidence type="ECO:0000313" key="2">
    <source>
        <dbReference type="Proteomes" id="UP000053411"/>
    </source>
</evidence>
<dbReference type="VEuPathDB" id="FungiDB:Z520_02706"/>
<evidence type="ECO:0000313" key="1">
    <source>
        <dbReference type="EMBL" id="KIY01154.1"/>
    </source>
</evidence>
<dbReference type="EMBL" id="KN848065">
    <property type="protein sequence ID" value="KIY01154.1"/>
    <property type="molecule type" value="Genomic_DNA"/>
</dbReference>
<dbReference type="RefSeq" id="XP_016635276.1">
    <property type="nucleotide sequence ID" value="XM_016773219.1"/>
</dbReference>
<sequence>MAFENESGQYNDILYLVHWQFQRLPHKALPDFSGRLCPLGQVTKGAIGDHQDSESVTSKQGFNAREGLPVAIWLCRGTPKDGAVRKQGCLSEQLLWDAFEGLPEFYATGVQSDS</sequence>
<keyword evidence="2" id="KW-1185">Reference proteome</keyword>
<dbReference type="GeneID" id="27708452"/>
<dbReference type="AlphaFoldDB" id="A0A0D2KWH0"/>
<name>A0A0D2KWH0_9EURO</name>